<dbReference type="OrthoDB" id="10464746at2759"/>
<gene>
    <name evidence="2" type="ORF">SSLN_LOCUS2473</name>
</gene>
<feature type="compositionally biased region" description="Basic and acidic residues" evidence="1">
    <location>
        <begin position="249"/>
        <end position="259"/>
    </location>
</feature>
<accession>A0A183SE25</accession>
<proteinExistence type="predicted"/>
<dbReference type="Proteomes" id="UP000275846">
    <property type="component" value="Unassembled WGS sequence"/>
</dbReference>
<evidence type="ECO:0000313" key="3">
    <source>
        <dbReference type="Proteomes" id="UP000275846"/>
    </source>
</evidence>
<feature type="compositionally biased region" description="Basic and acidic residues" evidence="1">
    <location>
        <begin position="206"/>
        <end position="221"/>
    </location>
</feature>
<dbReference type="WBParaSite" id="SSLN_0000256001-mRNA-1">
    <property type="protein sequence ID" value="SSLN_0000256001-mRNA-1"/>
    <property type="gene ID" value="SSLN_0000256001"/>
</dbReference>
<feature type="compositionally biased region" description="Polar residues" evidence="1">
    <location>
        <begin position="261"/>
        <end position="277"/>
    </location>
</feature>
<sequence length="558" mass="61918">MEPTSYSPPNPPPPPPSSFSSSAFSISSSSSVCSTRLSLADLSVNAYGAIHLLFCQFIQPHPSPKLLPRPSFLAHFRRLLFPPVSPLWSVSVQTRLVAAGRGFYYAATDSDYSKWPILHLNLDYSTEPEVHILEDPQHQYSAHLNGLEHQSEQVGADEHEFALTAEATKNSSDIHASLEGSKQHILADERQIESQALVEEAIADAEQSRLREEPQQEHQEGSENIFLPISPFGPGIPAVEEGLPENGAETEHDLPDPHLSDSFQTEEFLQEPPSETFSGFEGKSQPAPEAHTTEKEKEEPVCEHHSQSPSRGNSQVSEPEDIQPIPPEGGISQDLYQQKEEEFVASSDLPTKNSIHENEEDEKKEEPTEPEPETFEQQQHFGAEIEEIPPAPLVSAPIILAADCEATPEAPPLEEVEHTFGEEGETSTNKPSEMASVEFVNEGHRYVPEHCGPEAYDHAHHERAPGDEVEHYELGPAIEHPQVAEPCNATTQAIAINEALPMPVPVYQAQFEPHSFGIPTLLDAPREHEGYQVEEEEEEEEGGHKTFQDIRQDLEKRK</sequence>
<evidence type="ECO:0000313" key="2">
    <source>
        <dbReference type="EMBL" id="VDL88858.1"/>
    </source>
</evidence>
<feature type="compositionally biased region" description="Acidic residues" evidence="1">
    <location>
        <begin position="358"/>
        <end position="374"/>
    </location>
</feature>
<dbReference type="EMBL" id="UYSU01032261">
    <property type="protein sequence ID" value="VDL88858.1"/>
    <property type="molecule type" value="Genomic_DNA"/>
</dbReference>
<name>A0A183SE25_SCHSO</name>
<evidence type="ECO:0000313" key="4">
    <source>
        <dbReference type="WBParaSite" id="SSLN_0000256001-mRNA-1"/>
    </source>
</evidence>
<organism evidence="4">
    <name type="scientific">Schistocephalus solidus</name>
    <name type="common">Tapeworm</name>
    <dbReference type="NCBI Taxonomy" id="70667"/>
    <lineage>
        <taxon>Eukaryota</taxon>
        <taxon>Metazoa</taxon>
        <taxon>Spiralia</taxon>
        <taxon>Lophotrochozoa</taxon>
        <taxon>Platyhelminthes</taxon>
        <taxon>Cestoda</taxon>
        <taxon>Eucestoda</taxon>
        <taxon>Diphyllobothriidea</taxon>
        <taxon>Diphyllobothriidae</taxon>
        <taxon>Schistocephalus</taxon>
    </lineage>
</organism>
<dbReference type="AlphaFoldDB" id="A0A183SE25"/>
<feature type="compositionally biased region" description="Polar residues" evidence="1">
    <location>
        <begin position="307"/>
        <end position="317"/>
    </location>
</feature>
<reference evidence="2 3" key="2">
    <citation type="submission" date="2018-11" db="EMBL/GenBank/DDBJ databases">
        <authorList>
            <consortium name="Pathogen Informatics"/>
        </authorList>
    </citation>
    <scope>NUCLEOTIDE SEQUENCE [LARGE SCALE GENOMIC DNA]</scope>
    <source>
        <strain evidence="2 3">NST_G2</strain>
    </source>
</reference>
<feature type="compositionally biased region" description="Basic and acidic residues" evidence="1">
    <location>
        <begin position="542"/>
        <end position="558"/>
    </location>
</feature>
<reference evidence="4" key="1">
    <citation type="submission" date="2016-06" db="UniProtKB">
        <authorList>
            <consortium name="WormBaseParasite"/>
        </authorList>
    </citation>
    <scope>IDENTIFICATION</scope>
</reference>
<feature type="compositionally biased region" description="Basic and acidic residues" evidence="1">
    <location>
        <begin position="291"/>
        <end position="306"/>
    </location>
</feature>
<feature type="compositionally biased region" description="Acidic residues" evidence="1">
    <location>
        <begin position="532"/>
        <end position="541"/>
    </location>
</feature>
<keyword evidence="3" id="KW-1185">Reference proteome</keyword>
<protein>
    <submittedName>
        <fullName evidence="2 4">Uncharacterized protein</fullName>
    </submittedName>
</protein>
<feature type="region of interest" description="Disordered" evidence="1">
    <location>
        <begin position="525"/>
        <end position="558"/>
    </location>
</feature>
<evidence type="ECO:0000256" key="1">
    <source>
        <dbReference type="SAM" id="MobiDB-lite"/>
    </source>
</evidence>
<feature type="region of interest" description="Disordered" evidence="1">
    <location>
        <begin position="206"/>
        <end position="377"/>
    </location>
</feature>